<dbReference type="SUPFAM" id="SSF55729">
    <property type="entry name" value="Acyl-CoA N-acyltransferases (Nat)"/>
    <property type="match status" value="1"/>
</dbReference>
<gene>
    <name evidence="2" type="ORF">POL67_36815</name>
</gene>
<keyword evidence="2" id="KW-0012">Acyltransferase</keyword>
<dbReference type="EC" id="2.3.1.-" evidence="2"/>
<keyword evidence="2" id="KW-0808">Transferase</keyword>
<sequence length="403" mass="44736">MAASPGGAAMELCCTVVSDIAELEAMQGDWEALLDRSDCNEPTLSPLWILAWWRVFGGTDGRCLRALRITREGRLVGLLPLVARRVWHRGVPFRRLEALPSGEDEEDEIVSEYIGIVTERGEEDAVAEATARALAGGLLGAWDEVVLPAMDGSKRAPFALADALGRRDLRVTLTERGRSPYVALPPSFEAYLAALPSSRRYLVRRSMRDLESFGHGELVLSVARTPDELVSARATLISLHSARWQRDDRSGVFSSQKFTAFHDAVMPALLERGALELSVLRAGGEPVAALYNLVWNDKVYFYQSGRRADLPPKLRPGIAAHALAIRMAIASGRREYDFLGGDVRYKLDMALASRPIVEIRAARRTLREALRDHAERAAREWARLRGRPCTKQRPVEAFAEEEP</sequence>
<dbReference type="InterPro" id="IPR038740">
    <property type="entry name" value="BioF2-like_GNAT_dom"/>
</dbReference>
<comment type="caution">
    <text evidence="2">The sequence shown here is derived from an EMBL/GenBank/DDBJ whole genome shotgun (WGS) entry which is preliminary data.</text>
</comment>
<proteinExistence type="predicted"/>
<dbReference type="RefSeq" id="WP_271925314.1">
    <property type="nucleotide sequence ID" value="NZ_JAQNDO010000001.1"/>
</dbReference>
<reference evidence="2 3" key="1">
    <citation type="submission" date="2022-11" db="EMBL/GenBank/DDBJ databases">
        <title>Minimal conservation of predation-associated metabolite biosynthetic gene clusters underscores biosynthetic potential of Myxococcota including descriptions for ten novel species: Archangium lansinium sp. nov., Myxococcus landrumus sp. nov., Nannocystis bai.</title>
        <authorList>
            <person name="Ahearne A."/>
            <person name="Stevens C."/>
            <person name="Dowd S."/>
        </authorList>
    </citation>
    <scope>NUCLEOTIDE SEQUENCE [LARGE SCALE GENOMIC DNA]</scope>
    <source>
        <strain evidence="2 3">RJM3</strain>
    </source>
</reference>
<keyword evidence="3" id="KW-1185">Reference proteome</keyword>
<dbReference type="EMBL" id="JAQNDO010000001">
    <property type="protein sequence ID" value="MDC0746949.1"/>
    <property type="molecule type" value="Genomic_DNA"/>
</dbReference>
<accession>A0ABT5EZY7</accession>
<evidence type="ECO:0000313" key="2">
    <source>
        <dbReference type="EMBL" id="MDC0746949.1"/>
    </source>
</evidence>
<name>A0ABT5EZY7_9BACT</name>
<dbReference type="Proteomes" id="UP001221411">
    <property type="component" value="Unassembled WGS sequence"/>
</dbReference>
<feature type="domain" description="BioF2-like acetyltransferase" evidence="1">
    <location>
        <begin position="197"/>
        <end position="346"/>
    </location>
</feature>
<dbReference type="Gene3D" id="3.40.630.30">
    <property type="match status" value="1"/>
</dbReference>
<dbReference type="GO" id="GO:0016746">
    <property type="term" value="F:acyltransferase activity"/>
    <property type="evidence" value="ECO:0007669"/>
    <property type="project" value="UniProtKB-KW"/>
</dbReference>
<dbReference type="Pfam" id="PF13480">
    <property type="entry name" value="Acetyltransf_6"/>
    <property type="match status" value="1"/>
</dbReference>
<dbReference type="InterPro" id="IPR016181">
    <property type="entry name" value="Acyl_CoA_acyltransferase"/>
</dbReference>
<evidence type="ECO:0000313" key="3">
    <source>
        <dbReference type="Proteomes" id="UP001221411"/>
    </source>
</evidence>
<organism evidence="2 3">
    <name type="scientific">Polyangium mundeleinium</name>
    <dbReference type="NCBI Taxonomy" id="2995306"/>
    <lineage>
        <taxon>Bacteria</taxon>
        <taxon>Pseudomonadati</taxon>
        <taxon>Myxococcota</taxon>
        <taxon>Polyangia</taxon>
        <taxon>Polyangiales</taxon>
        <taxon>Polyangiaceae</taxon>
        <taxon>Polyangium</taxon>
    </lineage>
</organism>
<evidence type="ECO:0000259" key="1">
    <source>
        <dbReference type="Pfam" id="PF13480"/>
    </source>
</evidence>
<protein>
    <submittedName>
        <fullName evidence="2">GNAT family N-acetyltransferase</fullName>
        <ecNumber evidence="2">2.3.1.-</ecNumber>
    </submittedName>
</protein>